<organism evidence="1 2">
    <name type="scientific">Gossypium hirsutum</name>
    <name type="common">Upland cotton</name>
    <name type="synonym">Gossypium mexicanum</name>
    <dbReference type="NCBI Taxonomy" id="3635"/>
    <lineage>
        <taxon>Eukaryota</taxon>
        <taxon>Viridiplantae</taxon>
        <taxon>Streptophyta</taxon>
        <taxon>Embryophyta</taxon>
        <taxon>Tracheophyta</taxon>
        <taxon>Spermatophyta</taxon>
        <taxon>Magnoliopsida</taxon>
        <taxon>eudicotyledons</taxon>
        <taxon>Gunneridae</taxon>
        <taxon>Pentapetalae</taxon>
        <taxon>rosids</taxon>
        <taxon>malvids</taxon>
        <taxon>Malvales</taxon>
        <taxon>Malvaceae</taxon>
        <taxon>Malvoideae</taxon>
        <taxon>Gossypium</taxon>
    </lineage>
</organism>
<evidence type="ECO:0000313" key="2">
    <source>
        <dbReference type="RefSeq" id="XP_016690849.1"/>
    </source>
</evidence>
<dbReference type="RefSeq" id="XP_016690849.1">
    <property type="nucleotide sequence ID" value="XM_016835360.1"/>
</dbReference>
<dbReference type="InterPro" id="IPR021109">
    <property type="entry name" value="Peptidase_aspartic_dom_sf"/>
</dbReference>
<dbReference type="PANTHER" id="PTHR15503">
    <property type="entry name" value="LDOC1 RELATED"/>
    <property type="match status" value="1"/>
</dbReference>
<keyword evidence="1" id="KW-1185">Reference proteome</keyword>
<accession>A0A1U8JRC0</accession>
<protein>
    <submittedName>
        <fullName evidence="2">Uncharacterized protein</fullName>
    </submittedName>
</protein>
<dbReference type="AlphaFoldDB" id="A0A1U8JRC0"/>
<dbReference type="Pfam" id="PF08284">
    <property type="entry name" value="RVP_2"/>
    <property type="match status" value="1"/>
</dbReference>
<name>A0A1U8JRC0_GOSHI</name>
<dbReference type="KEGG" id="ghi:107908089"/>
<dbReference type="Proteomes" id="UP000818029">
    <property type="component" value="Chromosome D02"/>
</dbReference>
<reference evidence="1" key="1">
    <citation type="journal article" date="2020" name="Nat. Genet.">
        <title>Genomic diversifications of five Gossypium allopolyploid species and their impact on cotton improvement.</title>
        <authorList>
            <person name="Chen Z.J."/>
            <person name="Sreedasyam A."/>
            <person name="Ando A."/>
            <person name="Song Q."/>
            <person name="De Santiago L.M."/>
            <person name="Hulse-Kemp A.M."/>
            <person name="Ding M."/>
            <person name="Ye W."/>
            <person name="Kirkbride R.C."/>
            <person name="Jenkins J."/>
            <person name="Plott C."/>
            <person name="Lovell J."/>
            <person name="Lin Y.M."/>
            <person name="Vaughn R."/>
            <person name="Liu B."/>
            <person name="Simpson S."/>
            <person name="Scheffler B.E."/>
            <person name="Wen L."/>
            <person name="Saski C.A."/>
            <person name="Grover C.E."/>
            <person name="Hu G."/>
            <person name="Conover J.L."/>
            <person name="Carlson J.W."/>
            <person name="Shu S."/>
            <person name="Boston L.B."/>
            <person name="Williams M."/>
            <person name="Peterson D.G."/>
            <person name="McGee K."/>
            <person name="Jones D.C."/>
            <person name="Wendel J.F."/>
            <person name="Stelly D.M."/>
            <person name="Grimwood J."/>
            <person name="Schmutz J."/>
        </authorList>
    </citation>
    <scope>NUCLEOTIDE SEQUENCE [LARGE SCALE GENOMIC DNA]</scope>
    <source>
        <strain evidence="1">cv. TM-1</strain>
    </source>
</reference>
<dbReference type="CDD" id="cd00303">
    <property type="entry name" value="retropepsin_like"/>
    <property type="match status" value="1"/>
</dbReference>
<dbReference type="Gene3D" id="2.40.70.10">
    <property type="entry name" value="Acid Proteases"/>
    <property type="match status" value="1"/>
</dbReference>
<sequence>MGRGQRAPGRGANQIEARQPALIYTVRHREDRDTANVTADTLFIHTAPYFSLIDIGSTHSYIASSTFVNLGMFVESTSREITKISPLDQSVRVNRLYRNVLLEIQRVVFSANLMELSFREFDLILGMDWLMEHRASLDCATKRVILRSENVVEMIMIDEHRDSLSNVIFAFMTEKKLPRLPSNREAEFSIGVLQGTTLVSIAPYHMTPKELRELKA</sequence>
<dbReference type="GeneID" id="107908089"/>
<reference evidence="2" key="2">
    <citation type="submission" date="2025-08" db="UniProtKB">
        <authorList>
            <consortium name="RefSeq"/>
        </authorList>
    </citation>
    <scope>IDENTIFICATION</scope>
</reference>
<dbReference type="OrthoDB" id="849129at2759"/>
<proteinExistence type="predicted"/>
<gene>
    <name evidence="2" type="primary">LOC107908089</name>
</gene>
<dbReference type="PaxDb" id="3635-A0A1U8JRC0"/>
<dbReference type="SUPFAM" id="SSF50630">
    <property type="entry name" value="Acid proteases"/>
    <property type="match status" value="1"/>
</dbReference>
<dbReference type="InterPro" id="IPR032567">
    <property type="entry name" value="RTL1-rel"/>
</dbReference>
<evidence type="ECO:0000313" key="1">
    <source>
        <dbReference type="Proteomes" id="UP000818029"/>
    </source>
</evidence>
<dbReference type="PANTHER" id="PTHR15503:SF45">
    <property type="entry name" value="RNA-DIRECTED DNA POLYMERASE HOMOLOG"/>
    <property type="match status" value="1"/>
</dbReference>